<proteinExistence type="predicted"/>
<reference evidence="2" key="1">
    <citation type="submission" date="2014-11" db="EMBL/GenBank/DDBJ databases">
        <authorList>
            <person name="Amaro Gonzalez C."/>
        </authorList>
    </citation>
    <scope>NUCLEOTIDE SEQUENCE</scope>
</reference>
<protein>
    <submittedName>
        <fullName evidence="2">Uncharacterized protein</fullName>
    </submittedName>
</protein>
<reference evidence="2" key="2">
    <citation type="journal article" date="2015" name="Fish Shellfish Immunol.">
        <title>Early steps in the European eel (Anguilla anguilla)-Vibrio vulnificus interaction in the gills: Role of the RtxA13 toxin.</title>
        <authorList>
            <person name="Callol A."/>
            <person name="Pajuelo D."/>
            <person name="Ebbesson L."/>
            <person name="Teles M."/>
            <person name="MacKenzie S."/>
            <person name="Amaro C."/>
        </authorList>
    </citation>
    <scope>NUCLEOTIDE SEQUENCE</scope>
</reference>
<evidence type="ECO:0000313" key="2">
    <source>
        <dbReference type="EMBL" id="JAH01454.1"/>
    </source>
</evidence>
<feature type="region of interest" description="Disordered" evidence="1">
    <location>
        <begin position="30"/>
        <end position="49"/>
    </location>
</feature>
<sequence>MCINMQIQRAGMMHLGFQVMLWHGAKRGAKLERSANSRQGKGQKPSRRK</sequence>
<organism evidence="2">
    <name type="scientific">Anguilla anguilla</name>
    <name type="common">European freshwater eel</name>
    <name type="synonym">Muraena anguilla</name>
    <dbReference type="NCBI Taxonomy" id="7936"/>
    <lineage>
        <taxon>Eukaryota</taxon>
        <taxon>Metazoa</taxon>
        <taxon>Chordata</taxon>
        <taxon>Craniata</taxon>
        <taxon>Vertebrata</taxon>
        <taxon>Euteleostomi</taxon>
        <taxon>Actinopterygii</taxon>
        <taxon>Neopterygii</taxon>
        <taxon>Teleostei</taxon>
        <taxon>Anguilliformes</taxon>
        <taxon>Anguillidae</taxon>
        <taxon>Anguilla</taxon>
    </lineage>
</organism>
<dbReference type="AlphaFoldDB" id="A0A0E9PAC0"/>
<evidence type="ECO:0000256" key="1">
    <source>
        <dbReference type="SAM" id="MobiDB-lite"/>
    </source>
</evidence>
<accession>A0A0E9PAC0</accession>
<dbReference type="EMBL" id="GBXM01107123">
    <property type="protein sequence ID" value="JAH01454.1"/>
    <property type="molecule type" value="Transcribed_RNA"/>
</dbReference>
<name>A0A0E9PAC0_ANGAN</name>